<dbReference type="InterPro" id="IPR036052">
    <property type="entry name" value="TrpB-like_PALP_sf"/>
</dbReference>
<dbReference type="Proteomes" id="UP001281410">
    <property type="component" value="Unassembled WGS sequence"/>
</dbReference>
<dbReference type="Gene3D" id="3.40.50.1100">
    <property type="match status" value="1"/>
</dbReference>
<evidence type="ECO:0000256" key="1">
    <source>
        <dbReference type="SAM" id="MobiDB-lite"/>
    </source>
</evidence>
<gene>
    <name evidence="2" type="ORF">Dsin_026922</name>
</gene>
<reference evidence="2" key="1">
    <citation type="journal article" date="2023" name="Plant J.">
        <title>Genome sequences and population genomics provide insights into the demographic history, inbreeding, and mutation load of two 'living fossil' tree species of Dipteronia.</title>
        <authorList>
            <person name="Feng Y."/>
            <person name="Comes H.P."/>
            <person name="Chen J."/>
            <person name="Zhu S."/>
            <person name="Lu R."/>
            <person name="Zhang X."/>
            <person name="Li P."/>
            <person name="Qiu J."/>
            <person name="Olsen K.M."/>
            <person name="Qiu Y."/>
        </authorList>
    </citation>
    <scope>NUCLEOTIDE SEQUENCE</scope>
    <source>
        <strain evidence="2">NBL</strain>
    </source>
</reference>
<organism evidence="2 3">
    <name type="scientific">Dipteronia sinensis</name>
    <dbReference type="NCBI Taxonomy" id="43782"/>
    <lineage>
        <taxon>Eukaryota</taxon>
        <taxon>Viridiplantae</taxon>
        <taxon>Streptophyta</taxon>
        <taxon>Embryophyta</taxon>
        <taxon>Tracheophyta</taxon>
        <taxon>Spermatophyta</taxon>
        <taxon>Magnoliopsida</taxon>
        <taxon>eudicotyledons</taxon>
        <taxon>Gunneridae</taxon>
        <taxon>Pentapetalae</taxon>
        <taxon>rosids</taxon>
        <taxon>malvids</taxon>
        <taxon>Sapindales</taxon>
        <taxon>Sapindaceae</taxon>
        <taxon>Hippocastanoideae</taxon>
        <taxon>Acereae</taxon>
        <taxon>Dipteronia</taxon>
    </lineage>
</organism>
<comment type="caution">
    <text evidence="2">The sequence shown here is derived from an EMBL/GenBank/DDBJ whole genome shotgun (WGS) entry which is preliminary data.</text>
</comment>
<dbReference type="EMBL" id="JANJYJ010000008">
    <property type="protein sequence ID" value="KAK3195612.1"/>
    <property type="molecule type" value="Genomic_DNA"/>
</dbReference>
<evidence type="ECO:0000313" key="2">
    <source>
        <dbReference type="EMBL" id="KAK3195612.1"/>
    </source>
</evidence>
<feature type="compositionally biased region" description="Low complexity" evidence="1">
    <location>
        <begin position="34"/>
        <end position="54"/>
    </location>
</feature>
<dbReference type="AlphaFoldDB" id="A0AAD9ZZ51"/>
<feature type="region of interest" description="Disordered" evidence="1">
    <location>
        <begin position="24"/>
        <end position="54"/>
    </location>
</feature>
<keyword evidence="3" id="KW-1185">Reference proteome</keyword>
<proteinExistence type="predicted"/>
<name>A0AAD9ZZ51_9ROSI</name>
<evidence type="ECO:0000313" key="3">
    <source>
        <dbReference type="Proteomes" id="UP001281410"/>
    </source>
</evidence>
<accession>A0AAD9ZZ51</accession>
<sequence length="130" mass="14148">MAASSSSLLHQPYLTFMSKWSVQPAPPRPNIFRAASTESSSNNNSSNSTANNNAAAAAVSFNKGGNIRDNARHHNVVHSHWFSAKYVPFNADPACDESYSIDKIIYLSQSGGLLNVRHDMDALKNYDSAC</sequence>
<protein>
    <submittedName>
        <fullName evidence="2">Uncharacterized protein</fullName>
    </submittedName>
</protein>